<keyword evidence="9" id="KW-1185">Reference proteome</keyword>
<evidence type="ECO:0000256" key="6">
    <source>
        <dbReference type="SAM" id="Phobius"/>
    </source>
</evidence>
<feature type="domain" description="Major facilitator superfamily (MFS) profile" evidence="7">
    <location>
        <begin position="26"/>
        <end position="494"/>
    </location>
</feature>
<evidence type="ECO:0000259" key="7">
    <source>
        <dbReference type="PROSITE" id="PS50850"/>
    </source>
</evidence>
<feature type="transmembrane region" description="Helical" evidence="6">
    <location>
        <begin position="20"/>
        <end position="38"/>
    </location>
</feature>
<feature type="transmembrane region" description="Helical" evidence="6">
    <location>
        <begin position="301"/>
        <end position="322"/>
    </location>
</feature>
<comment type="subcellular location">
    <subcellularLocation>
        <location evidence="1">Membrane</location>
        <topology evidence="1">Multi-pass membrane protein</topology>
    </subcellularLocation>
</comment>
<feature type="transmembrane region" description="Helical" evidence="6">
    <location>
        <begin position="500"/>
        <end position="522"/>
    </location>
</feature>
<dbReference type="FunFam" id="1.20.1720.10:FF:000012">
    <property type="entry name" value="MFS toxin efflux pump (AflT)"/>
    <property type="match status" value="1"/>
</dbReference>
<organism evidence="8 9">
    <name type="scientific">Aspergillus carbonarius (strain ITEM 5010)</name>
    <dbReference type="NCBI Taxonomy" id="602072"/>
    <lineage>
        <taxon>Eukaryota</taxon>
        <taxon>Fungi</taxon>
        <taxon>Dikarya</taxon>
        <taxon>Ascomycota</taxon>
        <taxon>Pezizomycotina</taxon>
        <taxon>Eurotiomycetes</taxon>
        <taxon>Eurotiomycetidae</taxon>
        <taxon>Eurotiales</taxon>
        <taxon>Aspergillaceae</taxon>
        <taxon>Aspergillus</taxon>
        <taxon>Aspergillus subgen. Circumdati</taxon>
    </lineage>
</organism>
<dbReference type="EMBL" id="KV907500">
    <property type="protein sequence ID" value="OOF95613.1"/>
    <property type="molecule type" value="Genomic_DNA"/>
</dbReference>
<dbReference type="PROSITE" id="PS50850">
    <property type="entry name" value="MFS"/>
    <property type="match status" value="1"/>
</dbReference>
<evidence type="ECO:0000256" key="1">
    <source>
        <dbReference type="ARBA" id="ARBA00004141"/>
    </source>
</evidence>
<feature type="transmembrane region" description="Helical" evidence="6">
    <location>
        <begin position="400"/>
        <end position="421"/>
    </location>
</feature>
<feature type="transmembrane region" description="Helical" evidence="6">
    <location>
        <begin position="73"/>
        <end position="91"/>
    </location>
</feature>
<dbReference type="CDD" id="cd17502">
    <property type="entry name" value="MFS_Azr1_MDR_like"/>
    <property type="match status" value="1"/>
</dbReference>
<keyword evidence="4 6" id="KW-1133">Transmembrane helix</keyword>
<dbReference type="SUPFAM" id="SSF103473">
    <property type="entry name" value="MFS general substrate transporter"/>
    <property type="match status" value="1"/>
</dbReference>
<comment type="similarity">
    <text evidence="2">Belongs to the major facilitator superfamily. TCR/Tet family.</text>
</comment>
<dbReference type="Proteomes" id="UP000188318">
    <property type="component" value="Unassembled WGS sequence"/>
</dbReference>
<feature type="transmembrane region" description="Helical" evidence="6">
    <location>
        <begin position="191"/>
        <end position="211"/>
    </location>
</feature>
<dbReference type="AlphaFoldDB" id="A0A1R3RMB4"/>
<dbReference type="Pfam" id="PF07690">
    <property type="entry name" value="MFS_1"/>
    <property type="match status" value="1"/>
</dbReference>
<evidence type="ECO:0000256" key="5">
    <source>
        <dbReference type="ARBA" id="ARBA00023136"/>
    </source>
</evidence>
<dbReference type="OrthoDB" id="10021397at2759"/>
<dbReference type="GO" id="GO:0005886">
    <property type="term" value="C:plasma membrane"/>
    <property type="evidence" value="ECO:0007669"/>
    <property type="project" value="TreeGrafter"/>
</dbReference>
<dbReference type="PANTHER" id="PTHR23501">
    <property type="entry name" value="MAJOR FACILITATOR SUPERFAMILY"/>
    <property type="match status" value="1"/>
</dbReference>
<feature type="transmembrane region" description="Helical" evidence="6">
    <location>
        <begin position="264"/>
        <end position="285"/>
    </location>
</feature>
<feature type="transmembrane region" description="Helical" evidence="6">
    <location>
        <begin position="103"/>
        <end position="122"/>
    </location>
</feature>
<name>A0A1R3RMB4_ASPC5</name>
<evidence type="ECO:0000256" key="3">
    <source>
        <dbReference type="ARBA" id="ARBA00022692"/>
    </source>
</evidence>
<protein>
    <recommendedName>
        <fullName evidence="7">Major facilitator superfamily (MFS) profile domain-containing protein</fullName>
    </recommendedName>
</protein>
<dbReference type="FunFam" id="1.20.1250.20:FF:000196">
    <property type="entry name" value="MFS toxin efflux pump (AflT)"/>
    <property type="match status" value="1"/>
</dbReference>
<feature type="transmembrane region" description="Helical" evidence="6">
    <location>
        <begin position="223"/>
        <end position="252"/>
    </location>
</feature>
<reference evidence="9" key="1">
    <citation type="journal article" date="2017" name="Genome Biol.">
        <title>Comparative genomics reveals high biological diversity and specific adaptations in the industrially and medically important fungal genus Aspergillus.</title>
        <authorList>
            <person name="de Vries R.P."/>
            <person name="Riley R."/>
            <person name="Wiebenga A."/>
            <person name="Aguilar-Osorio G."/>
            <person name="Amillis S."/>
            <person name="Uchima C.A."/>
            <person name="Anderluh G."/>
            <person name="Asadollahi M."/>
            <person name="Askin M."/>
            <person name="Barry K."/>
            <person name="Battaglia E."/>
            <person name="Bayram O."/>
            <person name="Benocci T."/>
            <person name="Braus-Stromeyer S.A."/>
            <person name="Caldana C."/>
            <person name="Canovas D."/>
            <person name="Cerqueira G.C."/>
            <person name="Chen F."/>
            <person name="Chen W."/>
            <person name="Choi C."/>
            <person name="Clum A."/>
            <person name="Dos Santos R.A."/>
            <person name="Damasio A.R."/>
            <person name="Diallinas G."/>
            <person name="Emri T."/>
            <person name="Fekete E."/>
            <person name="Flipphi M."/>
            <person name="Freyberg S."/>
            <person name="Gallo A."/>
            <person name="Gournas C."/>
            <person name="Habgood R."/>
            <person name="Hainaut M."/>
            <person name="Harispe M.L."/>
            <person name="Henrissat B."/>
            <person name="Hilden K.S."/>
            <person name="Hope R."/>
            <person name="Hossain A."/>
            <person name="Karabika E."/>
            <person name="Karaffa L."/>
            <person name="Karanyi Z."/>
            <person name="Krasevec N."/>
            <person name="Kuo A."/>
            <person name="Kusch H."/>
            <person name="LaButti K."/>
            <person name="Lagendijk E.L."/>
            <person name="Lapidus A."/>
            <person name="Levasseur A."/>
            <person name="Lindquist E."/>
            <person name="Lipzen A."/>
            <person name="Logrieco A.F."/>
            <person name="MacCabe A."/>
            <person name="Maekelae M.R."/>
            <person name="Malavazi I."/>
            <person name="Melin P."/>
            <person name="Meyer V."/>
            <person name="Mielnichuk N."/>
            <person name="Miskei M."/>
            <person name="Molnar A.P."/>
            <person name="Mule G."/>
            <person name="Ngan C.Y."/>
            <person name="Orejas M."/>
            <person name="Orosz E."/>
            <person name="Ouedraogo J.P."/>
            <person name="Overkamp K.M."/>
            <person name="Park H.-S."/>
            <person name="Perrone G."/>
            <person name="Piumi F."/>
            <person name="Punt P.J."/>
            <person name="Ram A.F."/>
            <person name="Ramon A."/>
            <person name="Rauscher S."/>
            <person name="Record E."/>
            <person name="Riano-Pachon D.M."/>
            <person name="Robert V."/>
            <person name="Roehrig J."/>
            <person name="Ruller R."/>
            <person name="Salamov A."/>
            <person name="Salih N.S."/>
            <person name="Samson R.A."/>
            <person name="Sandor E."/>
            <person name="Sanguinetti M."/>
            <person name="Schuetze T."/>
            <person name="Sepcic K."/>
            <person name="Shelest E."/>
            <person name="Sherlock G."/>
            <person name="Sophianopoulou V."/>
            <person name="Squina F.M."/>
            <person name="Sun H."/>
            <person name="Susca A."/>
            <person name="Todd R.B."/>
            <person name="Tsang A."/>
            <person name="Unkles S.E."/>
            <person name="van de Wiele N."/>
            <person name="van Rossen-Uffink D."/>
            <person name="Oliveira J.V."/>
            <person name="Vesth T.C."/>
            <person name="Visser J."/>
            <person name="Yu J.-H."/>
            <person name="Zhou M."/>
            <person name="Andersen M.R."/>
            <person name="Archer D.B."/>
            <person name="Baker S.E."/>
            <person name="Benoit I."/>
            <person name="Brakhage A.A."/>
            <person name="Braus G.H."/>
            <person name="Fischer R."/>
            <person name="Frisvad J.C."/>
            <person name="Goldman G.H."/>
            <person name="Houbraken J."/>
            <person name="Oakley B."/>
            <person name="Pocsi I."/>
            <person name="Scazzocchio C."/>
            <person name="Seiboth B."/>
            <person name="vanKuyk P.A."/>
            <person name="Wortman J."/>
            <person name="Dyer P.S."/>
            <person name="Grigoriev I.V."/>
        </authorList>
    </citation>
    <scope>NUCLEOTIDE SEQUENCE [LARGE SCALE GENOMIC DNA]</scope>
    <source>
        <strain evidence="9">ITEM 5010</strain>
    </source>
</reference>
<gene>
    <name evidence="8" type="ORF">ASPCADRAFT_49160</name>
</gene>
<dbReference type="InterPro" id="IPR020846">
    <property type="entry name" value="MFS_dom"/>
</dbReference>
<feature type="transmembrane region" description="Helical" evidence="6">
    <location>
        <begin position="342"/>
        <end position="361"/>
    </location>
</feature>
<evidence type="ECO:0000313" key="9">
    <source>
        <dbReference type="Proteomes" id="UP000188318"/>
    </source>
</evidence>
<dbReference type="GO" id="GO:0022857">
    <property type="term" value="F:transmembrane transporter activity"/>
    <property type="evidence" value="ECO:0007669"/>
    <property type="project" value="InterPro"/>
</dbReference>
<dbReference type="OMA" id="THGAWEM"/>
<evidence type="ECO:0000313" key="8">
    <source>
        <dbReference type="EMBL" id="OOF95613.1"/>
    </source>
</evidence>
<feature type="transmembrane region" description="Helical" evidence="6">
    <location>
        <begin position="160"/>
        <end position="179"/>
    </location>
</feature>
<dbReference type="InterPro" id="IPR036259">
    <property type="entry name" value="MFS_trans_sf"/>
</dbReference>
<evidence type="ECO:0000256" key="2">
    <source>
        <dbReference type="ARBA" id="ARBA00007520"/>
    </source>
</evidence>
<dbReference type="STRING" id="602072.A0A1R3RMB4"/>
<accession>A0A1R3RMB4</accession>
<dbReference type="VEuPathDB" id="FungiDB:ASPCADRAFT_49160"/>
<keyword evidence="5 6" id="KW-0472">Membrane</keyword>
<dbReference type="Gene3D" id="1.20.1720.10">
    <property type="entry name" value="Multidrug resistance protein D"/>
    <property type="match status" value="1"/>
</dbReference>
<evidence type="ECO:0000256" key="4">
    <source>
        <dbReference type="ARBA" id="ARBA00022989"/>
    </source>
</evidence>
<sequence>MERVEEASSESENHQFYPVGPRLIMVTISLMLAVFCVALDNTGSFMIGTIPSAPILSVAIPKITDDFKALNDIGWYASSYLLTTCAFQLLYGKLYTLFNIKVVFLAALFIFELGSLICGVSPTSTTLIVGRAIAGLGSAGIFNGALVTIAHTVALEKRPLFFGMIGGMYGIASVAGPLMGGAFTDHVNWRWCFYINLPLGGVTAVGLVFLLQLPTRQKTRPQGFWNIVAGLDPVGTALFVPAIICILLALQWGGVDYPWSNGRIVALFVLFAVLLISFVIVQLIMNEKATVPRRIASQRTIAFASLFALCIGGSFFIMIYYIPIWFQAIRAADAVRSGIDSLPMILANVVGIVLSGALTTSTGYFTHWFYLSSTIMSIGAGLLTLLTVDASQARWAGFLFLYGLGVGFGFQQGGIAAQAVLPLADVSIGTATIMFIQMLGGSLFVSVAQNIFTKNLVANLAALQIPGLHPAAVASAGATSFRAVVAEEYLPEVLVAYNSALIKIFQLSMILGCLSILGAIGIEWKNVKGKQLEPAA</sequence>
<feature type="transmembrane region" description="Helical" evidence="6">
    <location>
        <begin position="128"/>
        <end position="148"/>
    </location>
</feature>
<feature type="transmembrane region" description="Helical" evidence="6">
    <location>
        <begin position="433"/>
        <end position="452"/>
    </location>
</feature>
<dbReference type="InterPro" id="IPR011701">
    <property type="entry name" value="MFS"/>
</dbReference>
<keyword evidence="3 6" id="KW-0812">Transmembrane</keyword>
<feature type="transmembrane region" description="Helical" evidence="6">
    <location>
        <begin position="368"/>
        <end position="388"/>
    </location>
</feature>
<dbReference type="PANTHER" id="PTHR23501:SF199">
    <property type="entry name" value="MFS EFFLUX TRANSPORTER INPD-RELATED"/>
    <property type="match status" value="1"/>
</dbReference>
<proteinExistence type="inferred from homology"/>